<dbReference type="Pfam" id="PF00583">
    <property type="entry name" value="Acetyltransf_1"/>
    <property type="match status" value="2"/>
</dbReference>
<dbReference type="AlphaFoldDB" id="A0A1E5L9S1"/>
<reference evidence="4 5" key="1">
    <citation type="submission" date="2016-09" db="EMBL/GenBank/DDBJ databases">
        <title>Desulfuribacillus arsenicus sp. nov., an obligately anaerobic, dissimilatory arsenic- and antimonate-reducing bacterium isolated from anoxic sediments.</title>
        <authorList>
            <person name="Abin C.A."/>
            <person name="Hollibaugh J.T."/>
        </authorList>
    </citation>
    <scope>NUCLEOTIDE SEQUENCE [LARGE SCALE GENOMIC DNA]</scope>
    <source>
        <strain evidence="4 5">MLFW-2</strain>
    </source>
</reference>
<dbReference type="STRING" id="1390249.BHU72_00345"/>
<protein>
    <recommendedName>
        <fullName evidence="3">N-acetyltransferase domain-containing protein</fullName>
    </recommendedName>
</protein>
<dbReference type="CDD" id="cd04301">
    <property type="entry name" value="NAT_SF"/>
    <property type="match status" value="2"/>
</dbReference>
<evidence type="ECO:0000256" key="1">
    <source>
        <dbReference type="ARBA" id="ARBA00022679"/>
    </source>
</evidence>
<feature type="domain" description="N-acetyltransferase" evidence="3">
    <location>
        <begin position="1"/>
        <end position="147"/>
    </location>
</feature>
<dbReference type="PANTHER" id="PTHR43877">
    <property type="entry name" value="AMINOALKYLPHOSPHONATE N-ACETYLTRANSFERASE-RELATED-RELATED"/>
    <property type="match status" value="1"/>
</dbReference>
<dbReference type="Proteomes" id="UP000095255">
    <property type="component" value="Unassembled WGS sequence"/>
</dbReference>
<dbReference type="InterPro" id="IPR000182">
    <property type="entry name" value="GNAT_dom"/>
</dbReference>
<proteinExistence type="predicted"/>
<evidence type="ECO:0000313" key="4">
    <source>
        <dbReference type="EMBL" id="OEH86759.1"/>
    </source>
</evidence>
<keyword evidence="5" id="KW-1185">Reference proteome</keyword>
<gene>
    <name evidence="4" type="ORF">BHU72_00345</name>
</gene>
<dbReference type="EMBL" id="MJAT01000001">
    <property type="protein sequence ID" value="OEH86759.1"/>
    <property type="molecule type" value="Genomic_DNA"/>
</dbReference>
<dbReference type="InterPro" id="IPR016181">
    <property type="entry name" value="Acyl_CoA_acyltransferase"/>
</dbReference>
<dbReference type="OrthoDB" id="7163760at2"/>
<comment type="caution">
    <text evidence="4">The sequence shown here is derived from an EMBL/GenBank/DDBJ whole genome shotgun (WGS) entry which is preliminary data.</text>
</comment>
<evidence type="ECO:0000259" key="3">
    <source>
        <dbReference type="PROSITE" id="PS51186"/>
    </source>
</evidence>
<dbReference type="GO" id="GO:0016747">
    <property type="term" value="F:acyltransferase activity, transferring groups other than amino-acyl groups"/>
    <property type="evidence" value="ECO:0007669"/>
    <property type="project" value="InterPro"/>
</dbReference>
<keyword evidence="2" id="KW-0012">Acyltransferase</keyword>
<evidence type="ECO:0000313" key="5">
    <source>
        <dbReference type="Proteomes" id="UP000095255"/>
    </source>
</evidence>
<dbReference type="RefSeq" id="WP_069700636.1">
    <property type="nucleotide sequence ID" value="NZ_MJAT01000001.1"/>
</dbReference>
<evidence type="ECO:0000256" key="2">
    <source>
        <dbReference type="ARBA" id="ARBA00023315"/>
    </source>
</evidence>
<accession>A0A1E5L9S1</accession>
<name>A0A1E5L9S1_9FIRM</name>
<dbReference type="Gene3D" id="3.40.630.30">
    <property type="match status" value="2"/>
</dbReference>
<dbReference type="PROSITE" id="PS51186">
    <property type="entry name" value="GNAT"/>
    <property type="match status" value="2"/>
</dbReference>
<keyword evidence="1" id="KW-0808">Transferase</keyword>
<dbReference type="SUPFAM" id="SSF55729">
    <property type="entry name" value="Acyl-CoA N-acyltransferases (Nat)"/>
    <property type="match status" value="2"/>
</dbReference>
<dbReference type="InterPro" id="IPR050832">
    <property type="entry name" value="Bact_Acetyltransf"/>
</dbReference>
<feature type="domain" description="N-acetyltransferase" evidence="3">
    <location>
        <begin position="156"/>
        <end position="292"/>
    </location>
</feature>
<sequence length="292" mass="33699">MKISNLSTKDKNAIFHLIQILNDHDQFDYSLTDEWFAVVLNECKDHIFVAYVDNQLIGLATCMIDAAGRQSAQINVMIHPQYRRRGYGKSLFDVLIAHAHRQGVIRVEAFVKERFPYIVKFLMDRGFTTVLQSWKMEKIIGESATININGGFLGKCEFRKAREEDDRYYLAMMKSCFELNVEQDNFHQMLKDSSIEVFLLFAHQELCGMISLQSRDNLQMGYIFDVAVAPEHRGKGIGSHLISRVLDHMKRNCLMKATLIVDGTNENALSLYKRLGFEITDVDVLLEKYIRI</sequence>
<organism evidence="4 5">
    <name type="scientific">Desulfuribacillus stibiiarsenatis</name>
    <dbReference type="NCBI Taxonomy" id="1390249"/>
    <lineage>
        <taxon>Bacteria</taxon>
        <taxon>Bacillati</taxon>
        <taxon>Bacillota</taxon>
        <taxon>Desulfuribacillia</taxon>
        <taxon>Desulfuribacillales</taxon>
        <taxon>Desulfuribacillaceae</taxon>
        <taxon>Desulfuribacillus</taxon>
    </lineage>
</organism>